<protein>
    <submittedName>
        <fullName evidence="1">Uncharacterized protein</fullName>
    </submittedName>
</protein>
<reference evidence="2" key="1">
    <citation type="journal article" date="2022" name="Mol. Ecol. Resour.">
        <title>The genomes of chicory, endive, great burdock and yacon provide insights into Asteraceae palaeo-polyploidization history and plant inulin production.</title>
        <authorList>
            <person name="Fan W."/>
            <person name="Wang S."/>
            <person name="Wang H."/>
            <person name="Wang A."/>
            <person name="Jiang F."/>
            <person name="Liu H."/>
            <person name="Zhao H."/>
            <person name="Xu D."/>
            <person name="Zhang Y."/>
        </authorList>
    </citation>
    <scope>NUCLEOTIDE SEQUENCE [LARGE SCALE GENOMIC DNA]</scope>
    <source>
        <strain evidence="2">cv. Punajuju</strain>
    </source>
</reference>
<accession>A0ACB9D296</accession>
<reference evidence="1 2" key="2">
    <citation type="journal article" date="2022" name="Mol. Ecol. Resour.">
        <title>The genomes of chicory, endive, great burdock and yacon provide insights into Asteraceae paleo-polyploidization history and plant inulin production.</title>
        <authorList>
            <person name="Fan W."/>
            <person name="Wang S."/>
            <person name="Wang H."/>
            <person name="Wang A."/>
            <person name="Jiang F."/>
            <person name="Liu H."/>
            <person name="Zhao H."/>
            <person name="Xu D."/>
            <person name="Zhang Y."/>
        </authorList>
    </citation>
    <scope>NUCLEOTIDE SEQUENCE [LARGE SCALE GENOMIC DNA]</scope>
    <source>
        <strain evidence="2">cv. Punajuju</strain>
        <tissue evidence="1">Leaves</tissue>
    </source>
</reference>
<evidence type="ECO:0000313" key="1">
    <source>
        <dbReference type="EMBL" id="KAI3740640.1"/>
    </source>
</evidence>
<proteinExistence type="predicted"/>
<name>A0ACB9D296_CICIN</name>
<keyword evidence="2" id="KW-1185">Reference proteome</keyword>
<gene>
    <name evidence="1" type="ORF">L2E82_31110</name>
</gene>
<dbReference type="Proteomes" id="UP001055811">
    <property type="component" value="Linkage Group LG05"/>
</dbReference>
<organism evidence="1 2">
    <name type="scientific">Cichorium intybus</name>
    <name type="common">Chicory</name>
    <dbReference type="NCBI Taxonomy" id="13427"/>
    <lineage>
        <taxon>Eukaryota</taxon>
        <taxon>Viridiplantae</taxon>
        <taxon>Streptophyta</taxon>
        <taxon>Embryophyta</taxon>
        <taxon>Tracheophyta</taxon>
        <taxon>Spermatophyta</taxon>
        <taxon>Magnoliopsida</taxon>
        <taxon>eudicotyledons</taxon>
        <taxon>Gunneridae</taxon>
        <taxon>Pentapetalae</taxon>
        <taxon>asterids</taxon>
        <taxon>campanulids</taxon>
        <taxon>Asterales</taxon>
        <taxon>Asteraceae</taxon>
        <taxon>Cichorioideae</taxon>
        <taxon>Cichorieae</taxon>
        <taxon>Cichoriinae</taxon>
        <taxon>Cichorium</taxon>
    </lineage>
</organism>
<comment type="caution">
    <text evidence="1">The sequence shown here is derived from an EMBL/GenBank/DDBJ whole genome shotgun (WGS) entry which is preliminary data.</text>
</comment>
<dbReference type="EMBL" id="CM042013">
    <property type="protein sequence ID" value="KAI3740640.1"/>
    <property type="molecule type" value="Genomic_DNA"/>
</dbReference>
<sequence>MAAYFCKQYGTRESKEVTLEGRVQFDLLQKEDVHHSIISDLQNGNPETRRRLAVYYLKDAYLPQRILDKLMYIYNYVEMARVTGVPISFLLSRGQSIKVLSQLLRKAKEKNLVLPNVKQVGSEQGTYEGATVLEAMAGFYEKPIPTLDFASLYPSIMMAYNLCYCTLVTSEDARKLNFPPECVNKTPLGEIFVKSDLQKVMYGDTDSIMVQFGVPTVDEAMKLGKEAADYISGTFIKPIKLEFEKVYFPYLLISKKSIGRNTFSPLTDKFGDFNSTFEFAHRLSLILDDIYQSTKQACNDSQLQCTSRINLENILDPLYGELDLETASISVVRYRIPFPSSFLNPNPRSAATRKQPWPEYSNPTNRSKPDLRPPAQDSNIAPATSFFMDTQTRPICCASNWIVQEVADIL</sequence>
<evidence type="ECO:0000313" key="2">
    <source>
        <dbReference type="Proteomes" id="UP001055811"/>
    </source>
</evidence>